<dbReference type="PANTHER" id="PTHR47763:SF1">
    <property type="entry name" value="DUF659 DOMAIN-CONTAINING PROTEIN"/>
    <property type="match status" value="1"/>
</dbReference>
<sequence>MQTPSRPVQNGANGPLSVRVANANLHLWFSIDTTGSMGSYLASMPKTLNEIFSIAKILFRGNLRIHLVTYEDYCDGTRLLRHCHSTDEKEIRAFAAALRAGGGGDRPEALKTALNHIAEEIRKLPTEHDHFVFTYADAPPHHARWSSSAGKGSNINREMEALKRKDPGFDWLKICRWFADKNVPFVSFVPQRMQTAEIGFFSLLGDVLLLPSVDSASVTKATVMALSMLLGEKPEKETGGDAGLKGLQSLVSNQAMSKLHNEGALTKDVDFNRLVQTGPFDLDPLPFELAINNLTDGTQKEKGGLRALPRLLGSDEDFRSLVFEEFNRLLTPDSVLALTYNPLLGSIWRALCKCREDDRLAPLVDHLSSCVQALPADGQRESLQAWIELSYDKSAEIGEAIRNASLSEGVLVLEMPPNAEIPTRTELRSVAQKPDPGALSKLQKALTHLVVVPGEAAERRGVEGLPKREEDDVPLYLPLSLKDKDLFGYLGHLLHPGTEFSLRPAMMLAILALTSGNQLLSTRAERLLTAWKGAWIPPLEKAETYPEILTVDFIHLVCRIPELLTEDEKNLYSRLRAFHRLRRSAPLKFSLTRGFTPVKEVRKPDHKAECKMCKYQRSVTLMVGDTCGICLSEGSYVGELTQEWDATRSHFVQCRTCTGTYAVVRPNQLNVTPKCHYCRYCQTPPLLQCSCCLNQWVVPNKDVVNKTTEEKWECAVCTEALERCGESGRVSEVTESVSVSLETLAGEGALCSGLPAMFGFVPSRSLLSSLFNTISIFKVATQERSADALFAGQENEKNAQLFASLAASAKRRQVLPDSAETPDGPPDHQAAETETVPSHISALQADGTLPRSLTYQGKSIHGVSSLLAEIWNRVRSAALSDVCDLCCEPKALTALSSACGKAGCSALCCDPCLNSWYGQMQPGEQVMPSHLACPFCKTRPKTETLRKHNRRAVHLFARDVIKRVCEGAGGDFIWGWCQGCSSVREVAARECARGVGEVKDFRCEDCVLKQKEAANDMNTNWEGRKCPGCQTPCVKISGCDHMTCVCGAHFCWVCLWMVGGEDAGDVADVYEHIDLVHGWGDGEDDGEE</sequence>
<accession>A0A0G4FA62</accession>
<dbReference type="Gene3D" id="1.20.120.1750">
    <property type="match status" value="1"/>
</dbReference>
<dbReference type="SUPFAM" id="SSF57850">
    <property type="entry name" value="RING/U-box"/>
    <property type="match status" value="1"/>
</dbReference>
<dbReference type="SUPFAM" id="SSF53300">
    <property type="entry name" value="vWA-like"/>
    <property type="match status" value="1"/>
</dbReference>
<dbReference type="VEuPathDB" id="CryptoDB:Cvel_15984"/>
<evidence type="ECO:0000256" key="1">
    <source>
        <dbReference type="SAM" id="MobiDB-lite"/>
    </source>
</evidence>
<name>A0A0G4FA62_9ALVE</name>
<dbReference type="Pfam" id="PF26200">
    <property type="entry name" value="Rcat_RNF216"/>
    <property type="match status" value="1"/>
</dbReference>
<reference evidence="2" key="1">
    <citation type="submission" date="2014-11" db="EMBL/GenBank/DDBJ databases">
        <authorList>
            <person name="Otto D Thomas"/>
            <person name="Naeem Raeece"/>
        </authorList>
    </citation>
    <scope>NUCLEOTIDE SEQUENCE</scope>
</reference>
<dbReference type="GO" id="GO:0005737">
    <property type="term" value="C:cytoplasm"/>
    <property type="evidence" value="ECO:0007669"/>
    <property type="project" value="TreeGrafter"/>
</dbReference>
<dbReference type="EMBL" id="CDMZ01000233">
    <property type="protein sequence ID" value="CEM09819.1"/>
    <property type="molecule type" value="Genomic_DNA"/>
</dbReference>
<dbReference type="InterPro" id="IPR052969">
    <property type="entry name" value="Thr-specific_kinase-like"/>
</dbReference>
<proteinExistence type="predicted"/>
<dbReference type="PANTHER" id="PTHR47763">
    <property type="entry name" value="ALPHA-PROTEIN KINASE VWKA"/>
    <property type="match status" value="1"/>
</dbReference>
<dbReference type="AlphaFoldDB" id="A0A0G4FA62"/>
<gene>
    <name evidence="2" type="ORF">Cvel_15984</name>
</gene>
<dbReference type="InterPro" id="IPR036465">
    <property type="entry name" value="vWFA_dom_sf"/>
</dbReference>
<dbReference type="Gene3D" id="3.40.50.410">
    <property type="entry name" value="von Willebrand factor, type A domain"/>
    <property type="match status" value="1"/>
</dbReference>
<protein>
    <recommendedName>
        <fullName evidence="3">RING-type domain-containing protein</fullName>
    </recommendedName>
</protein>
<evidence type="ECO:0000313" key="2">
    <source>
        <dbReference type="EMBL" id="CEM09819.1"/>
    </source>
</evidence>
<dbReference type="GO" id="GO:0004674">
    <property type="term" value="F:protein serine/threonine kinase activity"/>
    <property type="evidence" value="ECO:0007669"/>
    <property type="project" value="TreeGrafter"/>
</dbReference>
<feature type="region of interest" description="Disordered" evidence="1">
    <location>
        <begin position="813"/>
        <end position="837"/>
    </location>
</feature>
<evidence type="ECO:0008006" key="3">
    <source>
        <dbReference type="Google" id="ProtNLM"/>
    </source>
</evidence>
<organism evidence="2">
    <name type="scientific">Chromera velia CCMP2878</name>
    <dbReference type="NCBI Taxonomy" id="1169474"/>
    <lineage>
        <taxon>Eukaryota</taxon>
        <taxon>Sar</taxon>
        <taxon>Alveolata</taxon>
        <taxon>Colpodellida</taxon>
        <taxon>Chromeraceae</taxon>
        <taxon>Chromera</taxon>
    </lineage>
</organism>